<evidence type="ECO:0000256" key="5">
    <source>
        <dbReference type="PROSITE-ProRule" id="PRU01091"/>
    </source>
</evidence>
<evidence type="ECO:0000256" key="1">
    <source>
        <dbReference type="ARBA" id="ARBA00005820"/>
    </source>
</evidence>
<dbReference type="SMART" id="SM01043">
    <property type="entry name" value="BTAD"/>
    <property type="match status" value="1"/>
</dbReference>
<dbReference type="EMBL" id="BAABAL010000007">
    <property type="protein sequence ID" value="GAA4003737.1"/>
    <property type="molecule type" value="Genomic_DNA"/>
</dbReference>
<proteinExistence type="inferred from homology"/>
<dbReference type="Gene3D" id="3.40.50.300">
    <property type="entry name" value="P-loop containing nucleotide triphosphate hydrolases"/>
    <property type="match status" value="1"/>
</dbReference>
<comment type="caution">
    <text evidence="7">The sequence shown here is derived from an EMBL/GenBank/DDBJ whole genome shotgun (WGS) entry which is preliminary data.</text>
</comment>
<keyword evidence="4" id="KW-0804">Transcription</keyword>
<sequence>MGDRLEFTVLGPLDVRSDTGPVPISGQRQRTVLAMLLLSPGRVVSVDSLVEAVWDDRPPATGRTQIAICVAGLRKTFKAAGCADDVILTRAPGYLLLPEAHDIDASEFERQLDQAQRLEQEGQYAESVRAYAAALGRWRGPALSGVSGRFAESAAARLEELRLTAYEQSAALRLAEGEHRELIGELTGLVRQHPLREQVRAHLMLAQYRSGRRAEALESFREGRSLLIDELGLEPGRVLRELHEAILADDPVLTPVPVAKPTARAEARVVPAQLPPSTARFTGRTAELSTLDDLVPWSGKGCMLPVGYLTGMPGVGKTELALHWAHRVAERFPHGQLFVDLCGYDRDRAPLSSTEVLAGFLRALGVPDAELPGELGERAALYRSLLAGKRVLVVLDNAASYAQVRPLLPGTRECCVVVTGRDQLPELAGGADSVRVRLKPLSTTESVEFVRRALPVLSPESAAELAELCDGLPLALSVATTRLLAKPHWSADRLVRMLTDERRRLDELSCDERGGLRAAFESSYHRLSPEAARLYRGLGTLDVPHFAAWVGAALLDCPVSEAEAWLEELLDANVIDVDVSTVDGSVRYRLARLPRVFARECALVQEAPVERTAACERAFAAWLELAGSASELAEGVATVATDRLRRWLAQEEITALAENPLRWLEIEHEALHAVVHQSTGMGLVLYAWNLATCAQKLDSALAS</sequence>
<comment type="similarity">
    <text evidence="1">Belongs to the AfsR/DnrI/RedD regulatory family.</text>
</comment>
<dbReference type="InterPro" id="IPR051677">
    <property type="entry name" value="AfsR-DnrI-RedD_regulator"/>
</dbReference>
<dbReference type="SUPFAM" id="SSF52540">
    <property type="entry name" value="P-loop containing nucleoside triphosphate hydrolases"/>
    <property type="match status" value="1"/>
</dbReference>
<dbReference type="Pfam" id="PF00486">
    <property type="entry name" value="Trans_reg_C"/>
    <property type="match status" value="1"/>
</dbReference>
<dbReference type="InterPro" id="IPR005158">
    <property type="entry name" value="BTAD"/>
</dbReference>
<feature type="DNA-binding region" description="OmpR/PhoB-type" evidence="5">
    <location>
        <begin position="1"/>
        <end position="98"/>
    </location>
</feature>
<evidence type="ECO:0000256" key="3">
    <source>
        <dbReference type="ARBA" id="ARBA00023125"/>
    </source>
</evidence>
<dbReference type="SMART" id="SM00862">
    <property type="entry name" value="Trans_reg_C"/>
    <property type="match status" value="1"/>
</dbReference>
<keyword evidence="2" id="KW-0805">Transcription regulation</keyword>
<evidence type="ECO:0000313" key="8">
    <source>
        <dbReference type="Proteomes" id="UP001501747"/>
    </source>
</evidence>
<dbReference type="PANTHER" id="PTHR35807">
    <property type="entry name" value="TRANSCRIPTIONAL REGULATOR REDD-RELATED"/>
    <property type="match status" value="1"/>
</dbReference>
<dbReference type="CDD" id="cd15831">
    <property type="entry name" value="BTAD"/>
    <property type="match status" value="1"/>
</dbReference>
<dbReference type="InterPro" id="IPR011990">
    <property type="entry name" value="TPR-like_helical_dom_sf"/>
</dbReference>
<dbReference type="InterPro" id="IPR016032">
    <property type="entry name" value="Sig_transdc_resp-reg_C-effctor"/>
</dbReference>
<evidence type="ECO:0000256" key="4">
    <source>
        <dbReference type="ARBA" id="ARBA00023163"/>
    </source>
</evidence>
<organism evidence="7 8">
    <name type="scientific">Allokutzneria multivorans</name>
    <dbReference type="NCBI Taxonomy" id="1142134"/>
    <lineage>
        <taxon>Bacteria</taxon>
        <taxon>Bacillati</taxon>
        <taxon>Actinomycetota</taxon>
        <taxon>Actinomycetes</taxon>
        <taxon>Pseudonocardiales</taxon>
        <taxon>Pseudonocardiaceae</taxon>
        <taxon>Allokutzneria</taxon>
    </lineage>
</organism>
<dbReference type="InterPro" id="IPR001867">
    <property type="entry name" value="OmpR/PhoB-type_DNA-bd"/>
</dbReference>
<dbReference type="Gene3D" id="1.25.40.10">
    <property type="entry name" value="Tetratricopeptide repeat domain"/>
    <property type="match status" value="1"/>
</dbReference>
<dbReference type="InterPro" id="IPR036388">
    <property type="entry name" value="WH-like_DNA-bd_sf"/>
</dbReference>
<dbReference type="Pfam" id="PF03704">
    <property type="entry name" value="BTAD"/>
    <property type="match status" value="1"/>
</dbReference>
<name>A0ABP7RY33_9PSEU</name>
<evidence type="ECO:0000313" key="7">
    <source>
        <dbReference type="EMBL" id="GAA4003737.1"/>
    </source>
</evidence>
<dbReference type="Proteomes" id="UP001501747">
    <property type="component" value="Unassembled WGS sequence"/>
</dbReference>
<feature type="domain" description="OmpR/PhoB-type" evidence="6">
    <location>
        <begin position="1"/>
        <end position="98"/>
    </location>
</feature>
<accession>A0ABP7RY33</accession>
<reference evidence="8" key="1">
    <citation type="journal article" date="2019" name="Int. J. Syst. Evol. Microbiol.">
        <title>The Global Catalogue of Microorganisms (GCM) 10K type strain sequencing project: providing services to taxonomists for standard genome sequencing and annotation.</title>
        <authorList>
            <consortium name="The Broad Institute Genomics Platform"/>
            <consortium name="The Broad Institute Genome Sequencing Center for Infectious Disease"/>
            <person name="Wu L."/>
            <person name="Ma J."/>
        </authorList>
    </citation>
    <scope>NUCLEOTIDE SEQUENCE [LARGE SCALE GENOMIC DNA]</scope>
    <source>
        <strain evidence="8">JCM 17342</strain>
    </source>
</reference>
<gene>
    <name evidence="7" type="ORF">GCM10022247_25810</name>
</gene>
<dbReference type="Gene3D" id="1.10.10.10">
    <property type="entry name" value="Winged helix-like DNA-binding domain superfamily/Winged helix DNA-binding domain"/>
    <property type="match status" value="1"/>
</dbReference>
<dbReference type="SUPFAM" id="SSF48452">
    <property type="entry name" value="TPR-like"/>
    <property type="match status" value="1"/>
</dbReference>
<dbReference type="PRINTS" id="PR00364">
    <property type="entry name" value="DISEASERSIST"/>
</dbReference>
<dbReference type="PROSITE" id="PS51755">
    <property type="entry name" value="OMPR_PHOB"/>
    <property type="match status" value="1"/>
</dbReference>
<dbReference type="PANTHER" id="PTHR35807:SF1">
    <property type="entry name" value="TRANSCRIPTIONAL REGULATOR REDD"/>
    <property type="match status" value="1"/>
</dbReference>
<dbReference type="SUPFAM" id="SSF46894">
    <property type="entry name" value="C-terminal effector domain of the bipartite response regulators"/>
    <property type="match status" value="1"/>
</dbReference>
<evidence type="ECO:0000259" key="6">
    <source>
        <dbReference type="PROSITE" id="PS51755"/>
    </source>
</evidence>
<evidence type="ECO:0000256" key="2">
    <source>
        <dbReference type="ARBA" id="ARBA00023015"/>
    </source>
</evidence>
<keyword evidence="8" id="KW-1185">Reference proteome</keyword>
<protein>
    <recommendedName>
        <fullName evidence="6">OmpR/PhoB-type domain-containing protein</fullName>
    </recommendedName>
</protein>
<keyword evidence="3 5" id="KW-0238">DNA-binding</keyword>
<dbReference type="RefSeq" id="WP_344874214.1">
    <property type="nucleotide sequence ID" value="NZ_BAABAL010000007.1"/>
</dbReference>
<dbReference type="InterPro" id="IPR027417">
    <property type="entry name" value="P-loop_NTPase"/>
</dbReference>